<dbReference type="InterPro" id="IPR051147">
    <property type="entry name" value="CFAP_domain-containing"/>
</dbReference>
<organism evidence="4 5">
    <name type="scientific">Ichthyophthirius multifiliis</name>
    <name type="common">White spot disease agent</name>
    <name type="synonym">Ich</name>
    <dbReference type="NCBI Taxonomy" id="5932"/>
    <lineage>
        <taxon>Eukaryota</taxon>
        <taxon>Sar</taxon>
        <taxon>Alveolata</taxon>
        <taxon>Ciliophora</taxon>
        <taxon>Intramacronucleata</taxon>
        <taxon>Oligohymenophorea</taxon>
        <taxon>Hymenostomatida</taxon>
        <taxon>Ophryoglenina</taxon>
        <taxon>Ichthyophthirius</taxon>
    </lineage>
</organism>
<dbReference type="OrthoDB" id="298534at2759"/>
<dbReference type="EMBL" id="GL983057">
    <property type="protein sequence ID" value="EGR34685.1"/>
    <property type="molecule type" value="Genomic_DNA"/>
</dbReference>
<keyword evidence="5" id="KW-1185">Reference proteome</keyword>
<gene>
    <name evidence="4" type="ORF">IMG5_004010</name>
</gene>
<keyword evidence="1 2" id="KW-0175">Coiled coil</keyword>
<dbReference type="AlphaFoldDB" id="G0QJC2"/>
<dbReference type="Pfam" id="PF13863">
    <property type="entry name" value="DUF4200"/>
    <property type="match status" value="1"/>
</dbReference>
<evidence type="ECO:0000256" key="2">
    <source>
        <dbReference type="SAM" id="Coils"/>
    </source>
</evidence>
<dbReference type="eggNOG" id="ENOG502QSDI">
    <property type="taxonomic scope" value="Eukaryota"/>
</dbReference>
<dbReference type="GO" id="GO:0005856">
    <property type="term" value="C:cytoskeleton"/>
    <property type="evidence" value="ECO:0007669"/>
    <property type="project" value="UniProtKB-ARBA"/>
</dbReference>
<dbReference type="Proteomes" id="UP000008983">
    <property type="component" value="Unassembled WGS sequence"/>
</dbReference>
<dbReference type="InParanoid" id="G0QJC2"/>
<dbReference type="PANTHER" id="PTHR21683:SF3">
    <property type="entry name" value="CILIA AND FLAGELLA ASSOCIATED PROTEIN 100"/>
    <property type="match status" value="1"/>
</dbReference>
<evidence type="ECO:0000313" key="4">
    <source>
        <dbReference type="EMBL" id="EGR34685.1"/>
    </source>
</evidence>
<sequence>MKFFIFLLNIRQNKKINKLKSSTEDREKALIESEKMLKQDNDKFQRYLEQNKQQKVDAEQKADEQNKQKKQKEILIKEINSKLTSIKADISKSDELLLNYKEHKEFLDKLVPKVFFKNYFRFQFLFFKEWEEERNKKRQEFIQNLKQQWINKRLENIQEFNDNYPMYFNNHNQLIELFNEFEEKNLFLIQMKQEDESALDEIKLKFQQDKQVNIILFQQIFIIKQRTQTTNLKIQIHKKNKQKNKLMKQIVVQSILNKQMKRIIIKQQQKMKEK</sequence>
<feature type="domain" description="DUF4200" evidence="3">
    <location>
        <begin position="11"/>
        <end position="113"/>
    </location>
</feature>
<dbReference type="PANTHER" id="PTHR21683">
    <property type="entry name" value="COILED-COIL DOMAIN-CONTAINING PROTEIN 42 LIKE-2-LIKE-RELATED"/>
    <property type="match status" value="1"/>
</dbReference>
<dbReference type="GeneID" id="14910878"/>
<protein>
    <recommendedName>
        <fullName evidence="3">DUF4200 domain-containing protein</fullName>
    </recommendedName>
</protein>
<proteinExistence type="predicted"/>
<dbReference type="InterPro" id="IPR025252">
    <property type="entry name" value="DUF4200"/>
</dbReference>
<dbReference type="RefSeq" id="XP_004039989.1">
    <property type="nucleotide sequence ID" value="XM_004039941.1"/>
</dbReference>
<reference evidence="4 5" key="1">
    <citation type="submission" date="2011-07" db="EMBL/GenBank/DDBJ databases">
        <authorList>
            <person name="Coyne R."/>
            <person name="Brami D."/>
            <person name="Johnson J."/>
            <person name="Hostetler J."/>
            <person name="Hannick L."/>
            <person name="Clark T."/>
            <person name="Cassidy-Hanley D."/>
            <person name="Inman J."/>
        </authorList>
    </citation>
    <scope>NUCLEOTIDE SEQUENCE [LARGE SCALE GENOMIC DNA]</scope>
    <source>
        <strain evidence="4 5">G5</strain>
    </source>
</reference>
<evidence type="ECO:0000313" key="5">
    <source>
        <dbReference type="Proteomes" id="UP000008983"/>
    </source>
</evidence>
<evidence type="ECO:0000256" key="1">
    <source>
        <dbReference type="ARBA" id="ARBA00023054"/>
    </source>
</evidence>
<evidence type="ECO:0000259" key="3">
    <source>
        <dbReference type="Pfam" id="PF13863"/>
    </source>
</evidence>
<accession>G0QJC2</accession>
<name>G0QJC2_ICHMU</name>
<dbReference type="OMA" id="GKXEREQ"/>
<feature type="coiled-coil region" evidence="2">
    <location>
        <begin position="41"/>
        <end position="82"/>
    </location>
</feature>